<dbReference type="InterPro" id="IPR013096">
    <property type="entry name" value="Cupin_2"/>
</dbReference>
<dbReference type="SUPFAM" id="SSF51182">
    <property type="entry name" value="RmlC-like cupins"/>
    <property type="match status" value="1"/>
</dbReference>
<dbReference type="Pfam" id="PF07883">
    <property type="entry name" value="Cupin_2"/>
    <property type="match status" value="1"/>
</dbReference>
<evidence type="ECO:0000313" key="3">
    <source>
        <dbReference type="Proteomes" id="UP001056708"/>
    </source>
</evidence>
<dbReference type="InterPro" id="IPR011051">
    <property type="entry name" value="RmlC_Cupin_sf"/>
</dbReference>
<sequence>MATLTTADLCFDCQVSDLIEYRDRAVLSQVILKDAVSQYTLFCLGKDTDIEEHTATRNAAITVLEGEGTLTLNGKAIALKPGVFVFMPANAPHALQASENLSFLLTMTA</sequence>
<feature type="domain" description="Cupin type-2" evidence="1">
    <location>
        <begin position="42"/>
        <end position="99"/>
    </location>
</feature>
<dbReference type="InterPro" id="IPR014710">
    <property type="entry name" value="RmlC-like_jellyroll"/>
</dbReference>
<evidence type="ECO:0000313" key="2">
    <source>
        <dbReference type="EMBL" id="USR90859.1"/>
    </source>
</evidence>
<dbReference type="EMBL" id="CP098611">
    <property type="protein sequence ID" value="USR90859.1"/>
    <property type="molecule type" value="Genomic_DNA"/>
</dbReference>
<dbReference type="PANTHER" id="PTHR37694">
    <property type="entry name" value="SLR8022 PROTEIN"/>
    <property type="match status" value="1"/>
</dbReference>
<dbReference type="PANTHER" id="PTHR37694:SF1">
    <property type="entry name" value="SLR8022 PROTEIN"/>
    <property type="match status" value="1"/>
</dbReference>
<dbReference type="Proteomes" id="UP001056708">
    <property type="component" value="Chromosome"/>
</dbReference>
<gene>
    <name evidence="2" type="ORF">NEA10_18875</name>
</gene>
<proteinExistence type="predicted"/>
<name>A0ABY5ANT5_9CYAN</name>
<dbReference type="Gene3D" id="2.60.120.10">
    <property type="entry name" value="Jelly Rolls"/>
    <property type="match status" value="1"/>
</dbReference>
<dbReference type="RefSeq" id="WP_252662883.1">
    <property type="nucleotide sequence ID" value="NZ_CP098611.1"/>
</dbReference>
<evidence type="ECO:0000259" key="1">
    <source>
        <dbReference type="Pfam" id="PF07883"/>
    </source>
</evidence>
<protein>
    <submittedName>
        <fullName evidence="2">Cupin domain-containing protein</fullName>
    </submittedName>
</protein>
<dbReference type="CDD" id="cd02230">
    <property type="entry name" value="cupin_HP0902-like"/>
    <property type="match status" value="1"/>
</dbReference>
<keyword evidence="3" id="KW-1185">Reference proteome</keyword>
<organism evidence="2 3">
    <name type="scientific">Phormidium yuhuli AB48</name>
    <dbReference type="NCBI Taxonomy" id="2940671"/>
    <lineage>
        <taxon>Bacteria</taxon>
        <taxon>Bacillati</taxon>
        <taxon>Cyanobacteriota</taxon>
        <taxon>Cyanophyceae</taxon>
        <taxon>Oscillatoriophycideae</taxon>
        <taxon>Oscillatoriales</taxon>
        <taxon>Oscillatoriaceae</taxon>
        <taxon>Phormidium</taxon>
        <taxon>Phormidium yuhuli</taxon>
    </lineage>
</organism>
<accession>A0ABY5ANT5</accession>
<reference evidence="2" key="1">
    <citation type="submission" date="2022-06" db="EMBL/GenBank/DDBJ databases">
        <title>Genome sequence of Phormidium yuhuli AB48 isolated from an industrial photobioreactor environment.</title>
        <authorList>
            <person name="Qiu Y."/>
            <person name="Noonan A.J.C."/>
            <person name="Dofher K."/>
            <person name="Koch M."/>
            <person name="Kieft B."/>
            <person name="Lin X."/>
            <person name="Ziels R.M."/>
            <person name="Hallam S.J."/>
        </authorList>
    </citation>
    <scope>NUCLEOTIDE SEQUENCE</scope>
    <source>
        <strain evidence="2">AB48</strain>
    </source>
</reference>